<dbReference type="AlphaFoldDB" id="A0AAU9S809"/>
<keyword evidence="4" id="KW-1185">Reference proteome</keyword>
<name>A0AAU9S809_THLAR</name>
<evidence type="ECO:0000256" key="1">
    <source>
        <dbReference type="ARBA" id="ARBA00023242"/>
    </source>
</evidence>
<protein>
    <recommendedName>
        <fullName evidence="2">SMARCC C-terminal domain-containing protein</fullName>
    </recommendedName>
</protein>
<gene>
    <name evidence="3" type="ORF">TAV2_LOCUS11987</name>
</gene>
<reference evidence="3 4" key="1">
    <citation type="submission" date="2022-03" db="EMBL/GenBank/DDBJ databases">
        <authorList>
            <person name="Nunn A."/>
            <person name="Chopra R."/>
            <person name="Nunn A."/>
            <person name="Contreras Garrido A."/>
        </authorList>
    </citation>
    <scope>NUCLEOTIDE SEQUENCE [LARGE SCALE GENOMIC DNA]</scope>
</reference>
<proteinExistence type="predicted"/>
<comment type="caution">
    <text evidence="3">The sequence shown here is derived from an EMBL/GenBank/DDBJ whole genome shotgun (WGS) entry which is preliminary data.</text>
</comment>
<organism evidence="3 4">
    <name type="scientific">Thlaspi arvense</name>
    <name type="common">Field penny-cress</name>
    <dbReference type="NCBI Taxonomy" id="13288"/>
    <lineage>
        <taxon>Eukaryota</taxon>
        <taxon>Viridiplantae</taxon>
        <taxon>Streptophyta</taxon>
        <taxon>Embryophyta</taxon>
        <taxon>Tracheophyta</taxon>
        <taxon>Spermatophyta</taxon>
        <taxon>Magnoliopsida</taxon>
        <taxon>eudicotyledons</taxon>
        <taxon>Gunneridae</taxon>
        <taxon>Pentapetalae</taxon>
        <taxon>rosids</taxon>
        <taxon>malvids</taxon>
        <taxon>Brassicales</taxon>
        <taxon>Brassicaceae</taxon>
        <taxon>Thlaspideae</taxon>
        <taxon>Thlaspi</taxon>
    </lineage>
</organism>
<dbReference type="EMBL" id="CAJVSB020000553">
    <property type="protein sequence ID" value="CAH2056770.1"/>
    <property type="molecule type" value="Genomic_DNA"/>
</dbReference>
<dbReference type="PANTHER" id="PTHR12802">
    <property type="entry name" value="SWI/SNF COMPLEX-RELATED"/>
    <property type="match status" value="1"/>
</dbReference>
<sequence>MLLLGANYQYYAESQGTSSGKNAIPLSFRMRAATATALGAAAAHAKLLADQEDREIEYLVAAIIETQMKKLQSKIKHLDALELIMEKEHVMVEDLKESMITEQINVLRKTFSEGISRGKDQTSVKSQTGSVL</sequence>
<evidence type="ECO:0000313" key="4">
    <source>
        <dbReference type="Proteomes" id="UP000836841"/>
    </source>
</evidence>
<dbReference type="InterPro" id="IPR032451">
    <property type="entry name" value="SMARCC_C"/>
</dbReference>
<dbReference type="Pfam" id="PF16495">
    <property type="entry name" value="SWIRM-assoc_1"/>
    <property type="match status" value="1"/>
</dbReference>
<dbReference type="PANTHER" id="PTHR12802:SF140">
    <property type="entry name" value="SWI_SNF COMPLEX SUBUNIT SWI3A"/>
    <property type="match status" value="1"/>
</dbReference>
<evidence type="ECO:0000313" key="3">
    <source>
        <dbReference type="EMBL" id="CAH2056770.1"/>
    </source>
</evidence>
<evidence type="ECO:0000259" key="2">
    <source>
        <dbReference type="Pfam" id="PF16495"/>
    </source>
</evidence>
<accession>A0AAU9S809</accession>
<feature type="domain" description="SMARCC C-terminal" evidence="2">
    <location>
        <begin position="36"/>
        <end position="110"/>
    </location>
</feature>
<keyword evidence="1" id="KW-0539">Nucleus</keyword>
<dbReference type="Proteomes" id="UP000836841">
    <property type="component" value="Unassembled WGS sequence"/>
</dbReference>